<keyword evidence="2" id="KW-1185">Reference proteome</keyword>
<accession>A0ABN7X9N7</accession>
<feature type="non-terminal residue" evidence="1">
    <location>
        <position position="84"/>
    </location>
</feature>
<proteinExistence type="predicted"/>
<comment type="caution">
    <text evidence="1">The sequence shown here is derived from an EMBL/GenBank/DDBJ whole genome shotgun (WGS) entry which is preliminary data.</text>
</comment>
<evidence type="ECO:0000313" key="1">
    <source>
        <dbReference type="EMBL" id="CAG8851300.1"/>
    </source>
</evidence>
<dbReference type="EMBL" id="CAJVQB010105345">
    <property type="protein sequence ID" value="CAG8851300.1"/>
    <property type="molecule type" value="Genomic_DNA"/>
</dbReference>
<sequence length="84" mass="9777">CEWSWKGEGWEVRAIGIEYSAYSVEPLRFTTFGYFDRSGASSGYIYDLWEFCRYFDGSGASPGYVYDLWEFCQYFDRSGASLGY</sequence>
<feature type="non-terminal residue" evidence="1">
    <location>
        <position position="1"/>
    </location>
</feature>
<protein>
    <submittedName>
        <fullName evidence="1">14689_t:CDS:1</fullName>
    </submittedName>
</protein>
<evidence type="ECO:0000313" key="2">
    <source>
        <dbReference type="Proteomes" id="UP000789901"/>
    </source>
</evidence>
<organism evidence="1 2">
    <name type="scientific">Gigaspora margarita</name>
    <dbReference type="NCBI Taxonomy" id="4874"/>
    <lineage>
        <taxon>Eukaryota</taxon>
        <taxon>Fungi</taxon>
        <taxon>Fungi incertae sedis</taxon>
        <taxon>Mucoromycota</taxon>
        <taxon>Glomeromycotina</taxon>
        <taxon>Glomeromycetes</taxon>
        <taxon>Diversisporales</taxon>
        <taxon>Gigasporaceae</taxon>
        <taxon>Gigaspora</taxon>
    </lineage>
</organism>
<name>A0ABN7X9N7_GIGMA</name>
<reference evidence="1 2" key="1">
    <citation type="submission" date="2021-06" db="EMBL/GenBank/DDBJ databases">
        <authorList>
            <person name="Kallberg Y."/>
            <person name="Tangrot J."/>
            <person name="Rosling A."/>
        </authorList>
    </citation>
    <scope>NUCLEOTIDE SEQUENCE [LARGE SCALE GENOMIC DNA]</scope>
    <source>
        <strain evidence="1 2">120-4 pot B 10/14</strain>
    </source>
</reference>
<dbReference type="Proteomes" id="UP000789901">
    <property type="component" value="Unassembled WGS sequence"/>
</dbReference>
<gene>
    <name evidence="1" type="ORF">GMARGA_LOCUS40663</name>
</gene>